<accession>A0AB39P987</accession>
<keyword evidence="9 18" id="KW-0812">Transmembrane</keyword>
<comment type="catalytic activity">
    <reaction evidence="1">
        <text>a CDP-1,2-diacyl-sn-glycerol + L-serine = a 1,2-diacyl-sn-glycero-3-phospho-L-serine + CMP + H(+)</text>
        <dbReference type="Rhea" id="RHEA:16913"/>
        <dbReference type="ChEBI" id="CHEBI:15378"/>
        <dbReference type="ChEBI" id="CHEBI:33384"/>
        <dbReference type="ChEBI" id="CHEBI:57262"/>
        <dbReference type="ChEBI" id="CHEBI:58332"/>
        <dbReference type="ChEBI" id="CHEBI:60377"/>
        <dbReference type="EC" id="2.7.8.8"/>
    </reaction>
</comment>
<dbReference type="Pfam" id="PF01066">
    <property type="entry name" value="CDP-OH_P_transf"/>
    <property type="match status" value="1"/>
</dbReference>
<keyword evidence="12 18" id="KW-0472">Membrane</keyword>
<evidence type="ECO:0000256" key="10">
    <source>
        <dbReference type="ARBA" id="ARBA00022989"/>
    </source>
</evidence>
<evidence type="ECO:0000256" key="8">
    <source>
        <dbReference type="ARBA" id="ARBA00022679"/>
    </source>
</evidence>
<evidence type="ECO:0000256" key="3">
    <source>
        <dbReference type="ARBA" id="ARBA00004308"/>
    </source>
</evidence>
<gene>
    <name evidence="19" type="primary">pssA</name>
    <name evidence="19" type="ORF">AB5J56_20550</name>
</gene>
<organism evidence="19">
    <name type="scientific">Streptomyces sp. R21</name>
    <dbReference type="NCBI Taxonomy" id="3238627"/>
    <lineage>
        <taxon>Bacteria</taxon>
        <taxon>Bacillati</taxon>
        <taxon>Actinomycetota</taxon>
        <taxon>Actinomycetes</taxon>
        <taxon>Kitasatosporales</taxon>
        <taxon>Streptomycetaceae</taxon>
        <taxon>Streptomyces</taxon>
    </lineage>
</organism>
<feature type="transmembrane region" description="Helical" evidence="18">
    <location>
        <begin position="251"/>
        <end position="273"/>
    </location>
</feature>
<dbReference type="InterPro" id="IPR000462">
    <property type="entry name" value="CDP-OH_P_trans"/>
</dbReference>
<evidence type="ECO:0000256" key="11">
    <source>
        <dbReference type="ARBA" id="ARBA00023098"/>
    </source>
</evidence>
<comment type="subcellular location">
    <subcellularLocation>
        <location evidence="3">Endomembrane system</location>
    </subcellularLocation>
    <subcellularLocation>
        <location evidence="2">Membrane</location>
        <topology evidence="2">Multi-pass membrane protein</topology>
    </subcellularLocation>
</comment>
<dbReference type="GO" id="GO:0008654">
    <property type="term" value="P:phospholipid biosynthetic process"/>
    <property type="evidence" value="ECO:0007669"/>
    <property type="project" value="UniProtKB-KW"/>
</dbReference>
<comment type="similarity">
    <text evidence="4 16">Belongs to the CDP-alcohol phosphatidyltransferase class-I family.</text>
</comment>
<feature type="transmembrane region" description="Helical" evidence="18">
    <location>
        <begin position="225"/>
        <end position="245"/>
    </location>
</feature>
<evidence type="ECO:0000313" key="19">
    <source>
        <dbReference type="EMBL" id="XDQ26949.1"/>
    </source>
</evidence>
<sequence length="307" mass="31823">MTLTEPEAPASRTEEEPQAAEEPGPAPGTAAREFSPSRLSAADVLTLGNAVCGFASIYFITTAVLVPYLTDGHGGDGSVRQGAATAVMLILMASLFDLCDGLVARRFRSSGMGAELDNLSDLVSFGLAPAYFVLVWGLVTEDAQLRLVVAAAVAVLLGGLLRLARFSVTTMTDGMFQGMPIPFAALTVVSVVLLELPFTVTLIAVLGVAYLMVSRIEYPKPTGRLATATMAWAAVNIGCLVAWAADAPGAETLLVTGCGLQLTLAAVLPLFAAGRRITKVRGREGRGTAAGEATAPATRVTSPRKPS</sequence>
<evidence type="ECO:0000256" key="7">
    <source>
        <dbReference type="ARBA" id="ARBA00022516"/>
    </source>
</evidence>
<dbReference type="AlphaFoldDB" id="A0AB39P987"/>
<dbReference type="GO" id="GO:0016020">
    <property type="term" value="C:membrane"/>
    <property type="evidence" value="ECO:0007669"/>
    <property type="project" value="UniProtKB-SubCell"/>
</dbReference>
<dbReference type="GO" id="GO:0012505">
    <property type="term" value="C:endomembrane system"/>
    <property type="evidence" value="ECO:0007669"/>
    <property type="project" value="UniProtKB-SubCell"/>
</dbReference>
<keyword evidence="10 18" id="KW-1133">Transmembrane helix</keyword>
<evidence type="ECO:0000256" key="9">
    <source>
        <dbReference type="ARBA" id="ARBA00022692"/>
    </source>
</evidence>
<evidence type="ECO:0000256" key="12">
    <source>
        <dbReference type="ARBA" id="ARBA00023136"/>
    </source>
</evidence>
<keyword evidence="8 16" id="KW-0808">Transferase</keyword>
<keyword evidence="11" id="KW-0443">Lipid metabolism</keyword>
<dbReference type="Gene3D" id="1.20.120.1760">
    <property type="match status" value="1"/>
</dbReference>
<feature type="transmembrane region" description="Helical" evidence="18">
    <location>
        <begin position="184"/>
        <end position="213"/>
    </location>
</feature>
<feature type="transmembrane region" description="Helical" evidence="18">
    <location>
        <begin position="82"/>
        <end position="103"/>
    </location>
</feature>
<dbReference type="NCBIfam" id="TIGR00473">
    <property type="entry name" value="pssA"/>
    <property type="match status" value="1"/>
</dbReference>
<feature type="transmembrane region" description="Helical" evidence="18">
    <location>
        <begin position="123"/>
        <end position="140"/>
    </location>
</feature>
<feature type="transmembrane region" description="Helical" evidence="18">
    <location>
        <begin position="47"/>
        <end position="70"/>
    </location>
</feature>
<dbReference type="EC" id="2.7.8.8" evidence="5"/>
<keyword evidence="13" id="KW-0594">Phospholipid biosynthesis</keyword>
<evidence type="ECO:0000256" key="15">
    <source>
        <dbReference type="ARBA" id="ARBA00032361"/>
    </source>
</evidence>
<feature type="compositionally biased region" description="Low complexity" evidence="17">
    <location>
        <begin position="20"/>
        <end position="33"/>
    </location>
</feature>
<reference evidence="19" key="1">
    <citation type="submission" date="2024-07" db="EMBL/GenBank/DDBJ databases">
        <authorList>
            <person name="Yu S.T."/>
        </authorList>
    </citation>
    <scope>NUCLEOTIDE SEQUENCE</scope>
    <source>
        <strain evidence="19">R21</strain>
    </source>
</reference>
<dbReference type="InterPro" id="IPR004533">
    <property type="entry name" value="CDP-diaglyc--ser_O-PTrfase"/>
</dbReference>
<evidence type="ECO:0000256" key="18">
    <source>
        <dbReference type="SAM" id="Phobius"/>
    </source>
</evidence>
<evidence type="ECO:0000256" key="14">
    <source>
        <dbReference type="ARBA" id="ARBA00023264"/>
    </source>
</evidence>
<evidence type="ECO:0000256" key="16">
    <source>
        <dbReference type="RuleBase" id="RU003750"/>
    </source>
</evidence>
<feature type="compositionally biased region" description="Low complexity" evidence="17">
    <location>
        <begin position="287"/>
        <end position="299"/>
    </location>
</feature>
<dbReference type="EMBL" id="CP163435">
    <property type="protein sequence ID" value="XDQ26949.1"/>
    <property type="molecule type" value="Genomic_DNA"/>
</dbReference>
<feature type="region of interest" description="Disordered" evidence="17">
    <location>
        <begin position="1"/>
        <end position="33"/>
    </location>
</feature>
<keyword evidence="7" id="KW-0444">Lipid biosynthesis</keyword>
<dbReference type="InterPro" id="IPR048254">
    <property type="entry name" value="CDP_ALCOHOL_P_TRANSF_CS"/>
</dbReference>
<dbReference type="GO" id="GO:0003882">
    <property type="term" value="F:CDP-diacylglycerol-serine O-phosphatidyltransferase activity"/>
    <property type="evidence" value="ECO:0007669"/>
    <property type="project" value="UniProtKB-EC"/>
</dbReference>
<evidence type="ECO:0000256" key="1">
    <source>
        <dbReference type="ARBA" id="ARBA00000287"/>
    </source>
</evidence>
<dbReference type="PROSITE" id="PS00379">
    <property type="entry name" value="CDP_ALCOHOL_P_TRANSF"/>
    <property type="match status" value="1"/>
</dbReference>
<evidence type="ECO:0000256" key="13">
    <source>
        <dbReference type="ARBA" id="ARBA00023209"/>
    </source>
</evidence>
<evidence type="ECO:0000256" key="6">
    <source>
        <dbReference type="ARBA" id="ARBA00017171"/>
    </source>
</evidence>
<dbReference type="RefSeq" id="WP_369234191.1">
    <property type="nucleotide sequence ID" value="NZ_CP163435.1"/>
</dbReference>
<dbReference type="InterPro" id="IPR043130">
    <property type="entry name" value="CDP-OH_PTrfase_TM_dom"/>
</dbReference>
<evidence type="ECO:0000256" key="17">
    <source>
        <dbReference type="SAM" id="MobiDB-lite"/>
    </source>
</evidence>
<evidence type="ECO:0000256" key="4">
    <source>
        <dbReference type="ARBA" id="ARBA00010441"/>
    </source>
</evidence>
<proteinExistence type="inferred from homology"/>
<name>A0AB39P987_9ACTN</name>
<keyword evidence="14" id="KW-1208">Phospholipid metabolism</keyword>
<feature type="transmembrane region" description="Helical" evidence="18">
    <location>
        <begin position="147"/>
        <end position="164"/>
    </location>
</feature>
<protein>
    <recommendedName>
        <fullName evidence="6">CDP-diacylglycerol--serine O-phosphatidyltransferase</fullName>
        <ecNumber evidence="5">2.7.8.8</ecNumber>
    </recommendedName>
    <alternativeName>
        <fullName evidence="15">Phosphatidylserine synthase</fullName>
    </alternativeName>
</protein>
<evidence type="ECO:0000256" key="2">
    <source>
        <dbReference type="ARBA" id="ARBA00004141"/>
    </source>
</evidence>
<feature type="region of interest" description="Disordered" evidence="17">
    <location>
        <begin position="283"/>
        <end position="307"/>
    </location>
</feature>
<evidence type="ECO:0000256" key="5">
    <source>
        <dbReference type="ARBA" id="ARBA00013174"/>
    </source>
</evidence>